<comment type="caution">
    <text evidence="2">The sequence shown here is derived from an EMBL/GenBank/DDBJ whole genome shotgun (WGS) entry which is preliminary data.</text>
</comment>
<dbReference type="Gene3D" id="3.30.450.40">
    <property type="match status" value="1"/>
</dbReference>
<feature type="domain" description="GGDEF" evidence="1">
    <location>
        <begin position="194"/>
        <end position="323"/>
    </location>
</feature>
<evidence type="ECO:0000313" key="2">
    <source>
        <dbReference type="EMBL" id="NMF57947.1"/>
    </source>
</evidence>
<dbReference type="InterPro" id="IPR029787">
    <property type="entry name" value="Nucleotide_cyclase"/>
</dbReference>
<dbReference type="InterPro" id="IPR029016">
    <property type="entry name" value="GAF-like_dom_sf"/>
</dbReference>
<dbReference type="Pfam" id="PF00990">
    <property type="entry name" value="GGDEF"/>
    <property type="match status" value="1"/>
</dbReference>
<gene>
    <name evidence="2" type="ORF">HC246_07905</name>
</gene>
<reference evidence="2 3" key="1">
    <citation type="submission" date="2020-03" db="EMBL/GenBank/DDBJ databases">
        <title>Draft Genome Sequence of 2-Methylisoborneol Producing Pseudanabaena yagii Strain GIHE-NHR1 Isolated from North Han River in South Korea.</title>
        <authorList>
            <person name="Jeong J."/>
        </authorList>
    </citation>
    <scope>NUCLEOTIDE SEQUENCE [LARGE SCALE GENOMIC DNA]</scope>
    <source>
        <strain evidence="2 3">GIHE-NHR1</strain>
    </source>
</reference>
<dbReference type="EMBL" id="JAAVJL010000001">
    <property type="protein sequence ID" value="NMF57947.1"/>
    <property type="molecule type" value="Genomic_DNA"/>
</dbReference>
<sequence>MQEPNYPQNESIRIDTLRSLNILDTPSEERFDRLTRLAKRLFAVPIALVSLIDVNRQWFKSCIGLEVKETARNISFCGHAILENDILMIPDATLDERFYDNPLVTDEPRIRFYAGVPLVVANGSKVGTLCLIDRQPRTLNDEEQELLRDLGHLAEQELAAIHLATIDELTQISNRRGFKALSTHALNLCKRLNRTASLFFFDLDFFKEINDRYGHAEGDRALIGFSKILQETFRESDVIGRLGGDEFVALLTNADQTDGQLVLKRLDQIRTDFNQREARGYDIQCSVGMVEFDPHRHQSIDDLLQDGDRLMYAQKQMKRKSGN</sequence>
<dbReference type="Gene3D" id="3.30.70.270">
    <property type="match status" value="1"/>
</dbReference>
<organism evidence="2 3">
    <name type="scientific">Pseudanabaena yagii GIHE-NHR1</name>
    <dbReference type="NCBI Taxonomy" id="2722753"/>
    <lineage>
        <taxon>Bacteria</taxon>
        <taxon>Bacillati</taxon>
        <taxon>Cyanobacteriota</taxon>
        <taxon>Cyanophyceae</taxon>
        <taxon>Pseudanabaenales</taxon>
        <taxon>Pseudanabaenaceae</taxon>
        <taxon>Pseudanabaena</taxon>
        <taxon>Pseudanabaena yagii</taxon>
    </lineage>
</organism>
<dbReference type="PROSITE" id="PS50887">
    <property type="entry name" value="GGDEF"/>
    <property type="match status" value="1"/>
</dbReference>
<dbReference type="InterPro" id="IPR000160">
    <property type="entry name" value="GGDEF_dom"/>
</dbReference>
<dbReference type="PANTHER" id="PTHR43102">
    <property type="entry name" value="SLR1143 PROTEIN"/>
    <property type="match status" value="1"/>
</dbReference>
<evidence type="ECO:0000259" key="1">
    <source>
        <dbReference type="PROSITE" id="PS50887"/>
    </source>
</evidence>
<dbReference type="PANTHER" id="PTHR43102:SF2">
    <property type="entry name" value="GAF DOMAIN-CONTAINING PROTEIN"/>
    <property type="match status" value="1"/>
</dbReference>
<proteinExistence type="predicted"/>
<accession>A0ABX1LP91</accession>
<evidence type="ECO:0000313" key="3">
    <source>
        <dbReference type="Proteomes" id="UP000738376"/>
    </source>
</evidence>
<dbReference type="SMART" id="SM00065">
    <property type="entry name" value="GAF"/>
    <property type="match status" value="1"/>
</dbReference>
<dbReference type="NCBIfam" id="TIGR00254">
    <property type="entry name" value="GGDEF"/>
    <property type="match status" value="1"/>
</dbReference>
<dbReference type="SUPFAM" id="SSF55781">
    <property type="entry name" value="GAF domain-like"/>
    <property type="match status" value="1"/>
</dbReference>
<dbReference type="Pfam" id="PF01590">
    <property type="entry name" value="GAF"/>
    <property type="match status" value="1"/>
</dbReference>
<dbReference type="InterPro" id="IPR003018">
    <property type="entry name" value="GAF"/>
</dbReference>
<name>A0ABX1LP91_9CYAN</name>
<dbReference type="SUPFAM" id="SSF55073">
    <property type="entry name" value="Nucleotide cyclase"/>
    <property type="match status" value="1"/>
</dbReference>
<protein>
    <submittedName>
        <fullName evidence="2">Sensor domain-containing diguanylate cyclase</fullName>
    </submittedName>
</protein>
<dbReference type="RefSeq" id="WP_169362908.1">
    <property type="nucleotide sequence ID" value="NZ_JAAVJL010000001.1"/>
</dbReference>
<keyword evidence="3" id="KW-1185">Reference proteome</keyword>
<dbReference type="SMART" id="SM00267">
    <property type="entry name" value="GGDEF"/>
    <property type="match status" value="1"/>
</dbReference>
<dbReference type="InterPro" id="IPR043128">
    <property type="entry name" value="Rev_trsase/Diguanyl_cyclase"/>
</dbReference>
<dbReference type="CDD" id="cd01949">
    <property type="entry name" value="GGDEF"/>
    <property type="match status" value="1"/>
</dbReference>
<dbReference type="Proteomes" id="UP000738376">
    <property type="component" value="Unassembled WGS sequence"/>
</dbReference>